<proteinExistence type="predicted"/>
<dbReference type="EMBL" id="CP155571">
    <property type="protein sequence ID" value="XFO74622.1"/>
    <property type="molecule type" value="Genomic_DNA"/>
</dbReference>
<evidence type="ECO:0008006" key="3">
    <source>
        <dbReference type="Google" id="ProtNLM"/>
    </source>
</evidence>
<name>A0ABZ3J9N6_SPOA4</name>
<dbReference type="RefSeq" id="WP_093793280.1">
    <property type="nucleotide sequence ID" value="NZ_CP155571.1"/>
</dbReference>
<sequence length="173" mass="18974">MNRIPEKLINFRAYEGGSQFIGLVDAELPDLEPMTETVKGAGVAGEYDSPVIGHYQAMTLSLSWRTPTGRLLGLAAPKIHQLDLRGAIQEQDAANGTYRAVPLRVTVNCTPKNTKPGKLEVGSPTDSSNEFDVTYIKIWYDGKEYIEIDKLNFICKIDGVDYLAAVRLALGGQ</sequence>
<protein>
    <recommendedName>
        <fullName evidence="3">Phage tail tube protein FII</fullName>
    </recommendedName>
</protein>
<evidence type="ECO:0000313" key="1">
    <source>
        <dbReference type="EMBL" id="XFO74622.1"/>
    </source>
</evidence>
<gene>
    <name evidence="1" type="ORF">SPACI_047320</name>
</gene>
<accession>A0ABZ3J9N6</accession>
<keyword evidence="2" id="KW-1185">Reference proteome</keyword>
<organism evidence="1 2">
    <name type="scientific">Sporomusa acidovorans (strain ATCC 49682 / DSM 3132 / Mol)</name>
    <dbReference type="NCBI Taxonomy" id="1123286"/>
    <lineage>
        <taxon>Bacteria</taxon>
        <taxon>Bacillati</taxon>
        <taxon>Bacillota</taxon>
        <taxon>Negativicutes</taxon>
        <taxon>Selenomonadales</taxon>
        <taxon>Sporomusaceae</taxon>
        <taxon>Sporomusa</taxon>
    </lineage>
</organism>
<dbReference type="Pfam" id="PF04985">
    <property type="entry name" value="Phage_tube"/>
    <property type="match status" value="1"/>
</dbReference>
<dbReference type="Proteomes" id="UP000216052">
    <property type="component" value="Chromosome"/>
</dbReference>
<reference evidence="1" key="1">
    <citation type="submission" date="2024-05" db="EMBL/GenBank/DDBJ databases">
        <title>Isolation and characterization of Sporomusa carbonis sp. nov., a carboxydotrophic hydrogenogen in the genus of Sporomusa isolated from a charcoal burning pile.</title>
        <authorList>
            <person name="Boeer T."/>
            <person name="Rosenbaum F."/>
            <person name="Eysell L."/>
            <person name="Mueller V."/>
            <person name="Daniel R."/>
            <person name="Poehlein A."/>
        </authorList>
    </citation>
    <scope>NUCLEOTIDE SEQUENCE [LARGE SCALE GENOMIC DNA]</scope>
    <source>
        <strain evidence="1">DSM 3132</strain>
    </source>
</reference>
<evidence type="ECO:0000313" key="2">
    <source>
        <dbReference type="Proteomes" id="UP000216052"/>
    </source>
</evidence>
<dbReference type="InterPro" id="IPR006498">
    <property type="entry name" value="Tail_tube"/>
</dbReference>